<dbReference type="EMBL" id="JAUYVT010000014">
    <property type="protein sequence ID" value="MDP2565833.1"/>
    <property type="molecule type" value="Genomic_DNA"/>
</dbReference>
<comment type="caution">
    <text evidence="7">The sequence shown here is derived from an EMBL/GenBank/DDBJ whole genome shotgun (WGS) entry which is preliminary data.</text>
</comment>
<evidence type="ECO:0000256" key="2">
    <source>
        <dbReference type="ARBA" id="ARBA00022801"/>
    </source>
</evidence>
<dbReference type="GO" id="GO:0004386">
    <property type="term" value="F:helicase activity"/>
    <property type="evidence" value="ECO:0007669"/>
    <property type="project" value="UniProtKB-KW"/>
</dbReference>
<dbReference type="SUPFAM" id="SSF52540">
    <property type="entry name" value="P-loop containing nucleoside triphosphate hydrolases"/>
    <property type="match status" value="1"/>
</dbReference>
<evidence type="ECO:0000259" key="6">
    <source>
        <dbReference type="PROSITE" id="PS51194"/>
    </source>
</evidence>
<dbReference type="PROSITE" id="PS51192">
    <property type="entry name" value="HELICASE_ATP_BIND_1"/>
    <property type="match status" value="1"/>
</dbReference>
<dbReference type="InterPro" id="IPR027417">
    <property type="entry name" value="P-loop_NTPase"/>
</dbReference>
<dbReference type="PROSITE" id="PS51194">
    <property type="entry name" value="HELICASE_CTER"/>
    <property type="match status" value="1"/>
</dbReference>
<feature type="domain" description="Helicase ATP-binding" evidence="5">
    <location>
        <begin position="139"/>
        <end position="290"/>
    </location>
</feature>
<dbReference type="SMART" id="SM00490">
    <property type="entry name" value="HELICc"/>
    <property type="match status" value="1"/>
</dbReference>
<proteinExistence type="predicted"/>
<keyword evidence="8" id="KW-1185">Reference proteome</keyword>
<dbReference type="RefSeq" id="WP_305472582.1">
    <property type="nucleotide sequence ID" value="NZ_JAUYVT010000014.1"/>
</dbReference>
<keyword evidence="4" id="KW-0067">ATP-binding</keyword>
<dbReference type="PANTHER" id="PTHR12131:SF1">
    <property type="entry name" value="ATP-DEPENDENT RNA HELICASE SUPV3L1, MITOCHONDRIAL-RELATED"/>
    <property type="match status" value="1"/>
</dbReference>
<evidence type="ECO:0000313" key="8">
    <source>
        <dbReference type="Proteomes" id="UP001177212"/>
    </source>
</evidence>
<protein>
    <submittedName>
        <fullName evidence="7">Helicase-related protein</fullName>
    </submittedName>
</protein>
<keyword evidence="2" id="KW-0378">Hydrolase</keyword>
<sequence>MSNNLKFVRKNDTNGLYEFAKNNLIITQTSSNTALAKMPCNSKTHRASFAFELKINLEKYEFIDYCDQAAEHLNFCKSSLPIEICNKPPASINETTNPAEISIIIKTTLTNEISKLKQEENSKATFAKLISEKPYHELFNRPTERKITILCAPTNSGKTYQGMQIIKEALKAKDGAVCQMLFPLRVLALQIQEDFNQEGVPCTLLTGEEKDVQDGAQITASTVEVFNESDELDTVFLDEGQLAFSESRSPGYLKAICSANCKHLIIACAPTALLQMKWYLSDILKVPFEVQFLQRLTPLTPIKQAVHYEDIQEGDLVVAFSRRRIHEIADELSGRGLKVATIYGSLSPAARRSILHDYRKRKYTCCVATDAIGMGVSAPSKRVLFDKTDKFDGTAMVPLTNEEMRQIAGRAGRFGFEEFGEAGVLMGNDPTRLNELLSIPPEELSPPDKLYVLPSKSDLIASKEIGLVCGLKLWKKSFSKNELYQVSKTAFEELLIKAEWLEKKFKQNKISHEEAVRLVFVTFQMDDKSDQLDLFKEWVNCHIKKEKVSFETVPPKANLKKIELMSSDLTLMIQLSRIFPDTFDHTELEMNEQQNLLGEHIASILAARYGKSKQESKNDES</sequence>
<evidence type="ECO:0000256" key="1">
    <source>
        <dbReference type="ARBA" id="ARBA00022741"/>
    </source>
</evidence>
<dbReference type="Pfam" id="PF00271">
    <property type="entry name" value="Helicase_C"/>
    <property type="match status" value="1"/>
</dbReference>
<dbReference type="Pfam" id="PF22527">
    <property type="entry name" value="DEXQc_Suv3"/>
    <property type="match status" value="1"/>
</dbReference>
<keyword evidence="3 7" id="KW-0347">Helicase</keyword>
<evidence type="ECO:0000256" key="3">
    <source>
        <dbReference type="ARBA" id="ARBA00022806"/>
    </source>
</evidence>
<organism evidence="7 8">
    <name type="scientific">Pseudoalteromonas marina</name>
    <dbReference type="NCBI Taxonomy" id="267375"/>
    <lineage>
        <taxon>Bacteria</taxon>
        <taxon>Pseudomonadati</taxon>
        <taxon>Pseudomonadota</taxon>
        <taxon>Gammaproteobacteria</taxon>
        <taxon>Alteromonadales</taxon>
        <taxon>Pseudoalteromonadaceae</taxon>
        <taxon>Pseudoalteromonas</taxon>
    </lineage>
</organism>
<dbReference type="Gene3D" id="3.40.50.300">
    <property type="entry name" value="P-loop containing nucleotide triphosphate hydrolases"/>
    <property type="match status" value="2"/>
</dbReference>
<dbReference type="Proteomes" id="UP001177212">
    <property type="component" value="Unassembled WGS sequence"/>
</dbReference>
<dbReference type="InterPro" id="IPR055206">
    <property type="entry name" value="DEXQc_SUV3"/>
</dbReference>
<dbReference type="InterPro" id="IPR050699">
    <property type="entry name" value="RNA-DNA_Helicase"/>
</dbReference>
<evidence type="ECO:0000256" key="4">
    <source>
        <dbReference type="ARBA" id="ARBA00022840"/>
    </source>
</evidence>
<reference evidence="7" key="1">
    <citation type="submission" date="2023-07" db="EMBL/GenBank/DDBJ databases">
        <title>Genome content predicts the carbon catabolic preferences of heterotrophic bacteria.</title>
        <authorList>
            <person name="Gralka M."/>
        </authorList>
    </citation>
    <scope>NUCLEOTIDE SEQUENCE</scope>
    <source>
        <strain evidence="7">4G09</strain>
    </source>
</reference>
<accession>A0ABT9FGG0</accession>
<dbReference type="InterPro" id="IPR014001">
    <property type="entry name" value="Helicase_ATP-bd"/>
</dbReference>
<name>A0ABT9FGG0_9GAMM</name>
<gene>
    <name evidence="7" type="ORF">Q8W34_14395</name>
</gene>
<dbReference type="InterPro" id="IPR001650">
    <property type="entry name" value="Helicase_C-like"/>
</dbReference>
<dbReference type="PANTHER" id="PTHR12131">
    <property type="entry name" value="ATP-DEPENDENT RNA AND DNA HELICASE"/>
    <property type="match status" value="1"/>
</dbReference>
<feature type="domain" description="Helicase C-terminal" evidence="6">
    <location>
        <begin position="301"/>
        <end position="460"/>
    </location>
</feature>
<keyword evidence="1" id="KW-0547">Nucleotide-binding</keyword>
<evidence type="ECO:0000313" key="7">
    <source>
        <dbReference type="EMBL" id="MDP2565833.1"/>
    </source>
</evidence>
<dbReference type="SMART" id="SM00487">
    <property type="entry name" value="DEXDc"/>
    <property type="match status" value="1"/>
</dbReference>
<evidence type="ECO:0000259" key="5">
    <source>
        <dbReference type="PROSITE" id="PS51192"/>
    </source>
</evidence>